<dbReference type="EMBL" id="VDUY01000001">
    <property type="protein sequence ID" value="TXL68213.1"/>
    <property type="molecule type" value="Genomic_DNA"/>
</dbReference>
<sequence length="274" mass="29966">MSGVLRAWNLRVWGPYMRATARWPALRSIVPFLPLLALWWAMAEAEVFPRAFFPGPAEVVASFFTLTYKGILPEYLSDSVTRLAVGAAAGVAIGIPLGLLVGLSKRAHTALWPVLLFFQAIGDIAWLPILLIWFGFGLTTMTFVIVYTVLFPIVLNTVLGVRSIPLDLHRAARSLGASPARVVWEVVLPGSLPNIVTGLRNGLGYGWRALIAAEIIVGTSGIGFLMFDARRAGSVVEIMLGMIVLGVLWYIVDAWVLAPIERATGQRWGMVQRQ</sequence>
<dbReference type="GO" id="GO:0005886">
    <property type="term" value="C:plasma membrane"/>
    <property type="evidence" value="ECO:0007669"/>
    <property type="project" value="UniProtKB-SubCell"/>
</dbReference>
<accession>A0A5C8P4G6</accession>
<dbReference type="InterPro" id="IPR000515">
    <property type="entry name" value="MetI-like"/>
</dbReference>
<dbReference type="CDD" id="cd06261">
    <property type="entry name" value="TM_PBP2"/>
    <property type="match status" value="1"/>
</dbReference>
<dbReference type="AlphaFoldDB" id="A0A5C8P4G6"/>
<protein>
    <submittedName>
        <fullName evidence="9">ABC transporter permease</fullName>
    </submittedName>
</protein>
<feature type="transmembrane region" description="Helical" evidence="7">
    <location>
        <begin position="83"/>
        <end position="103"/>
    </location>
</feature>
<feature type="domain" description="ABC transmembrane type-1" evidence="8">
    <location>
        <begin position="76"/>
        <end position="253"/>
    </location>
</feature>
<dbReference type="PANTHER" id="PTHR30151">
    <property type="entry name" value="ALKANE SULFONATE ABC TRANSPORTER-RELATED, MEMBRANE SUBUNIT"/>
    <property type="match status" value="1"/>
</dbReference>
<evidence type="ECO:0000256" key="6">
    <source>
        <dbReference type="ARBA" id="ARBA00023136"/>
    </source>
</evidence>
<evidence type="ECO:0000256" key="7">
    <source>
        <dbReference type="RuleBase" id="RU363032"/>
    </source>
</evidence>
<dbReference type="GO" id="GO:0055085">
    <property type="term" value="P:transmembrane transport"/>
    <property type="evidence" value="ECO:0007669"/>
    <property type="project" value="InterPro"/>
</dbReference>
<dbReference type="OrthoDB" id="8138334at2"/>
<keyword evidence="2 7" id="KW-0813">Transport</keyword>
<feature type="transmembrane region" description="Helical" evidence="7">
    <location>
        <begin position="110"/>
        <end position="134"/>
    </location>
</feature>
<comment type="similarity">
    <text evidence="7">Belongs to the binding-protein-dependent transport system permease family.</text>
</comment>
<keyword evidence="3" id="KW-1003">Cell membrane</keyword>
<evidence type="ECO:0000256" key="1">
    <source>
        <dbReference type="ARBA" id="ARBA00004651"/>
    </source>
</evidence>
<keyword evidence="4 7" id="KW-0812">Transmembrane</keyword>
<name>A0A5C8P4G6_9BURK</name>
<feature type="transmembrane region" description="Helical" evidence="7">
    <location>
        <begin position="205"/>
        <end position="227"/>
    </location>
</feature>
<keyword evidence="5 7" id="KW-1133">Transmembrane helix</keyword>
<proteinExistence type="inferred from homology"/>
<dbReference type="Gene3D" id="1.10.3720.10">
    <property type="entry name" value="MetI-like"/>
    <property type="match status" value="1"/>
</dbReference>
<comment type="subcellular location">
    <subcellularLocation>
        <location evidence="1 7">Cell membrane</location>
        <topology evidence="1 7">Multi-pass membrane protein</topology>
    </subcellularLocation>
</comment>
<reference evidence="9 10" key="1">
    <citation type="submission" date="2019-06" db="EMBL/GenBank/DDBJ databases">
        <title>Quisquiliibacterium sp. nov., isolated from a maize field.</title>
        <authorList>
            <person name="Lin S.-Y."/>
            <person name="Tsai C.-F."/>
            <person name="Young C.-C."/>
        </authorList>
    </citation>
    <scope>NUCLEOTIDE SEQUENCE [LARGE SCALE GENOMIC DNA]</scope>
    <source>
        <strain evidence="9 10">CC-CFT501</strain>
    </source>
</reference>
<keyword evidence="10" id="KW-1185">Reference proteome</keyword>
<keyword evidence="6 7" id="KW-0472">Membrane</keyword>
<dbReference type="PROSITE" id="PS50928">
    <property type="entry name" value="ABC_TM1"/>
    <property type="match status" value="1"/>
</dbReference>
<dbReference type="PANTHER" id="PTHR30151:SF16">
    <property type="entry name" value="ABC TRANSPORTER PERMEASE PROTEIN"/>
    <property type="match status" value="1"/>
</dbReference>
<dbReference type="RefSeq" id="WP_147702354.1">
    <property type="nucleotide sequence ID" value="NZ_VDUY01000001.1"/>
</dbReference>
<evidence type="ECO:0000313" key="10">
    <source>
        <dbReference type="Proteomes" id="UP000321548"/>
    </source>
</evidence>
<feature type="transmembrane region" description="Helical" evidence="7">
    <location>
        <begin position="140"/>
        <end position="161"/>
    </location>
</feature>
<evidence type="ECO:0000256" key="2">
    <source>
        <dbReference type="ARBA" id="ARBA00022448"/>
    </source>
</evidence>
<evidence type="ECO:0000313" key="9">
    <source>
        <dbReference type="EMBL" id="TXL68213.1"/>
    </source>
</evidence>
<organism evidence="9 10">
    <name type="scientific">Zeimonas arvi</name>
    <dbReference type="NCBI Taxonomy" id="2498847"/>
    <lineage>
        <taxon>Bacteria</taxon>
        <taxon>Pseudomonadati</taxon>
        <taxon>Pseudomonadota</taxon>
        <taxon>Betaproteobacteria</taxon>
        <taxon>Burkholderiales</taxon>
        <taxon>Burkholderiaceae</taxon>
        <taxon>Zeimonas</taxon>
    </lineage>
</organism>
<dbReference type="InterPro" id="IPR035906">
    <property type="entry name" value="MetI-like_sf"/>
</dbReference>
<evidence type="ECO:0000256" key="3">
    <source>
        <dbReference type="ARBA" id="ARBA00022475"/>
    </source>
</evidence>
<evidence type="ECO:0000256" key="5">
    <source>
        <dbReference type="ARBA" id="ARBA00022989"/>
    </source>
</evidence>
<feature type="transmembrane region" description="Helical" evidence="7">
    <location>
        <begin position="234"/>
        <end position="252"/>
    </location>
</feature>
<dbReference type="SUPFAM" id="SSF161098">
    <property type="entry name" value="MetI-like"/>
    <property type="match status" value="1"/>
</dbReference>
<gene>
    <name evidence="9" type="ORF">FHP08_00490</name>
</gene>
<comment type="caution">
    <text evidence="9">The sequence shown here is derived from an EMBL/GenBank/DDBJ whole genome shotgun (WGS) entry which is preliminary data.</text>
</comment>
<dbReference type="Pfam" id="PF00528">
    <property type="entry name" value="BPD_transp_1"/>
    <property type="match status" value="1"/>
</dbReference>
<dbReference type="Proteomes" id="UP000321548">
    <property type="component" value="Unassembled WGS sequence"/>
</dbReference>
<evidence type="ECO:0000259" key="8">
    <source>
        <dbReference type="PROSITE" id="PS50928"/>
    </source>
</evidence>
<evidence type="ECO:0000256" key="4">
    <source>
        <dbReference type="ARBA" id="ARBA00022692"/>
    </source>
</evidence>